<name>A0A098G227_9GAMM</name>
<feature type="domain" description="Transglycosylase SLT" evidence="2">
    <location>
        <begin position="339"/>
        <end position="379"/>
    </location>
</feature>
<proteinExistence type="predicted"/>
<dbReference type="InterPro" id="IPR023346">
    <property type="entry name" value="Lysozyme-like_dom_sf"/>
</dbReference>
<dbReference type="SUPFAM" id="SSF53955">
    <property type="entry name" value="Lysozyme-like"/>
    <property type="match status" value="1"/>
</dbReference>
<dbReference type="CDD" id="cd00442">
    <property type="entry name" value="Lyz-like"/>
    <property type="match status" value="1"/>
</dbReference>
<evidence type="ECO:0000313" key="4">
    <source>
        <dbReference type="Proteomes" id="UP000032430"/>
    </source>
</evidence>
<evidence type="ECO:0000256" key="1">
    <source>
        <dbReference type="SAM" id="MobiDB-lite"/>
    </source>
</evidence>
<dbReference type="EMBL" id="LN614827">
    <property type="protein sequence ID" value="CEG56036.1"/>
    <property type="molecule type" value="Genomic_DNA"/>
</dbReference>
<dbReference type="Proteomes" id="UP000032430">
    <property type="component" value="Chromosome I"/>
</dbReference>
<reference evidence="4" key="1">
    <citation type="submission" date="2014-09" db="EMBL/GenBank/DDBJ databases">
        <authorList>
            <person name="Gomez-Valero L."/>
        </authorList>
    </citation>
    <scope>NUCLEOTIDE SEQUENCE [LARGE SCALE GENOMIC DNA]</scope>
    <source>
        <strain evidence="4">ATCC700992</strain>
    </source>
</reference>
<dbReference type="AlphaFoldDB" id="A0A098G227"/>
<dbReference type="HOGENOM" id="CLU_606625_0_0_6"/>
<evidence type="ECO:0000259" key="2">
    <source>
        <dbReference type="Pfam" id="PF01464"/>
    </source>
</evidence>
<dbReference type="KEGG" id="lfa:LFA_0582"/>
<evidence type="ECO:0000313" key="3">
    <source>
        <dbReference type="EMBL" id="CEG56036.1"/>
    </source>
</evidence>
<dbReference type="InterPro" id="IPR008258">
    <property type="entry name" value="Transglycosylase_SLT_dom_1"/>
</dbReference>
<keyword evidence="4" id="KW-1185">Reference proteome</keyword>
<sequence>MDELSVSKAFSISSAAQLMEQNALSQSISLSLQKHQHFDWEQLAVSGVTAGLMGGALGSKLDKTLRGLDHNTGMLSSELRALTNAGLNSAVAGSQLNALDVLQDNLGAAIGSAITDKRSELEQSQITGKDLARLKLKEIDEMDEYCPIPTEEGAYSPIPEGTYERFHQEILAHQRAALEQEEQDNYEARELSGSEGYESAQPHLSNQQTLSLGNYERLSLDSDLFKSSNDGVKELNFESKVYWSFKEHEGSNTIAGIKLKGLEWRGHSREGQYDINYDELLVKQHGSAYKKDEVVDKSYYFRTPGSPVWGYASRETQIETIDALITSAIEHELSLRDTAHVLVIARHESGFNPYAAAGSTTASGLGQFVEHTGDAYGINGSTRWNIKVQADALVSHFIDNKALVKQRKLTESYIYKFHHDGPTRNYGGLALSMNKIMPKIGSITHAIHKIF</sequence>
<protein>
    <submittedName>
        <fullName evidence="3">Putative Lytic transglycosylase-like</fullName>
    </submittedName>
</protein>
<feature type="region of interest" description="Disordered" evidence="1">
    <location>
        <begin position="181"/>
        <end position="205"/>
    </location>
</feature>
<dbReference type="Pfam" id="PF01464">
    <property type="entry name" value="SLT"/>
    <property type="match status" value="1"/>
</dbReference>
<gene>
    <name evidence="3" type="ORF">LFA_0582</name>
</gene>
<dbReference type="Gene3D" id="1.10.530.10">
    <property type="match status" value="1"/>
</dbReference>
<accession>A0A098G227</accession>
<dbReference type="STRING" id="1212491.LFA_0582"/>
<organism evidence="3 4">
    <name type="scientific">Legionella fallonii LLAP-10</name>
    <dbReference type="NCBI Taxonomy" id="1212491"/>
    <lineage>
        <taxon>Bacteria</taxon>
        <taxon>Pseudomonadati</taxon>
        <taxon>Pseudomonadota</taxon>
        <taxon>Gammaproteobacteria</taxon>
        <taxon>Legionellales</taxon>
        <taxon>Legionellaceae</taxon>
        <taxon>Legionella</taxon>
    </lineage>
</organism>